<evidence type="ECO:0000313" key="3">
    <source>
        <dbReference type="Proteomes" id="UP000252204"/>
    </source>
</evidence>
<dbReference type="RefSeq" id="WP_113267795.1">
    <property type="nucleotide sequence ID" value="NZ_QNTU01000001.1"/>
</dbReference>
<comment type="caution">
    <text evidence="2">The sequence shown here is derived from an EMBL/GenBank/DDBJ whole genome shotgun (WGS) entry which is preliminary data.</text>
</comment>
<dbReference type="EMBL" id="QNTU01000001">
    <property type="protein sequence ID" value="RBI69139.1"/>
    <property type="molecule type" value="Genomic_DNA"/>
</dbReference>
<feature type="transmembrane region" description="Helical" evidence="1">
    <location>
        <begin position="21"/>
        <end position="39"/>
    </location>
</feature>
<evidence type="ECO:0000256" key="1">
    <source>
        <dbReference type="SAM" id="Phobius"/>
    </source>
</evidence>
<keyword evidence="3" id="KW-1185">Reference proteome</keyword>
<keyword evidence="1" id="KW-0472">Membrane</keyword>
<keyword evidence="1" id="KW-1133">Transmembrane helix</keyword>
<dbReference type="Proteomes" id="UP000252204">
    <property type="component" value="Unassembled WGS sequence"/>
</dbReference>
<reference evidence="3" key="1">
    <citation type="submission" date="2018-06" db="EMBL/GenBank/DDBJ databases">
        <title>Whole genome sequencing of four bacterial strains from South Shetland trench revealing bio-synthetic gene clusters.</title>
        <authorList>
            <person name="Abdel-Mageed W.M."/>
            <person name="Lehri B."/>
            <person name="Jarmusch S."/>
            <person name="Miranda K."/>
            <person name="Goodfellow M."/>
            <person name="Jaspars M."/>
            <person name="Karlyshev A.V."/>
        </authorList>
    </citation>
    <scope>NUCLEOTIDE SEQUENCE [LARGE SCALE GENOMIC DNA]</scope>
    <source>
        <strain evidence="3">SST4</strain>
    </source>
</reference>
<proteinExistence type="predicted"/>
<gene>
    <name evidence="2" type="ORF">DQ400_00040</name>
</gene>
<protein>
    <submittedName>
        <fullName evidence="2">Uncharacterized protein</fullName>
    </submittedName>
</protein>
<keyword evidence="1" id="KW-0812">Transmembrane</keyword>
<sequence>MSLTKQKRCDLLNRLRRQVRYTAPVLALLAGGVALGVSANEQNVFANDQSATSGLNHDRR</sequence>
<name>A0A365TUJ7_9GAMM</name>
<organism evidence="2 3">
    <name type="scientific">Vreelandella sulfidaeris</name>
    <dbReference type="NCBI Taxonomy" id="115553"/>
    <lineage>
        <taxon>Bacteria</taxon>
        <taxon>Pseudomonadati</taxon>
        <taxon>Pseudomonadota</taxon>
        <taxon>Gammaproteobacteria</taxon>
        <taxon>Oceanospirillales</taxon>
        <taxon>Halomonadaceae</taxon>
        <taxon>Vreelandella</taxon>
    </lineage>
</organism>
<dbReference type="AlphaFoldDB" id="A0A365TUJ7"/>
<accession>A0A365TUJ7</accession>
<evidence type="ECO:0000313" key="2">
    <source>
        <dbReference type="EMBL" id="RBI69139.1"/>
    </source>
</evidence>